<dbReference type="OrthoDB" id="3353407at2759"/>
<reference evidence="2" key="1">
    <citation type="journal article" date="2020" name="Stud. Mycol.">
        <title>101 Dothideomycetes genomes: a test case for predicting lifestyles and emergence of pathogens.</title>
        <authorList>
            <person name="Haridas S."/>
            <person name="Albert R."/>
            <person name="Binder M."/>
            <person name="Bloem J."/>
            <person name="Labutti K."/>
            <person name="Salamov A."/>
            <person name="Andreopoulos B."/>
            <person name="Baker S."/>
            <person name="Barry K."/>
            <person name="Bills G."/>
            <person name="Bluhm B."/>
            <person name="Cannon C."/>
            <person name="Castanera R."/>
            <person name="Culley D."/>
            <person name="Daum C."/>
            <person name="Ezra D."/>
            <person name="Gonzalez J."/>
            <person name="Henrissat B."/>
            <person name="Kuo A."/>
            <person name="Liang C."/>
            <person name="Lipzen A."/>
            <person name="Lutzoni F."/>
            <person name="Magnuson J."/>
            <person name="Mondo S."/>
            <person name="Nolan M."/>
            <person name="Ohm R."/>
            <person name="Pangilinan J."/>
            <person name="Park H.-J."/>
            <person name="Ramirez L."/>
            <person name="Alfaro M."/>
            <person name="Sun H."/>
            <person name="Tritt A."/>
            <person name="Yoshinaga Y."/>
            <person name="Zwiers L.-H."/>
            <person name="Turgeon B."/>
            <person name="Goodwin S."/>
            <person name="Spatafora J."/>
            <person name="Crous P."/>
            <person name="Grigoriev I."/>
        </authorList>
    </citation>
    <scope>NUCLEOTIDE SEQUENCE</scope>
    <source>
        <strain evidence="2">CBS 133067</strain>
    </source>
</reference>
<dbReference type="PANTHER" id="PTHR36205">
    <property type="entry name" value="CHROMOSOME 19, WHOLE GENOME SHOTGUN SEQUENCE"/>
    <property type="match status" value="1"/>
</dbReference>
<dbReference type="Pfam" id="PF11885">
    <property type="entry name" value="DUF3405"/>
    <property type="match status" value="1"/>
</dbReference>
<dbReference type="AlphaFoldDB" id="A0A9P4I5X9"/>
<keyword evidence="1" id="KW-0472">Membrane</keyword>
<organism evidence="2 3">
    <name type="scientific">Rhizodiscina lignyota</name>
    <dbReference type="NCBI Taxonomy" id="1504668"/>
    <lineage>
        <taxon>Eukaryota</taxon>
        <taxon>Fungi</taxon>
        <taxon>Dikarya</taxon>
        <taxon>Ascomycota</taxon>
        <taxon>Pezizomycotina</taxon>
        <taxon>Dothideomycetes</taxon>
        <taxon>Pleosporomycetidae</taxon>
        <taxon>Aulographales</taxon>
        <taxon>Rhizodiscinaceae</taxon>
        <taxon>Rhizodiscina</taxon>
    </lineage>
</organism>
<evidence type="ECO:0000256" key="1">
    <source>
        <dbReference type="SAM" id="Phobius"/>
    </source>
</evidence>
<keyword evidence="1" id="KW-1133">Transmembrane helix</keyword>
<protein>
    <submittedName>
        <fullName evidence="2">Uncharacterized protein</fullName>
    </submittedName>
</protein>
<proteinExistence type="predicted"/>
<dbReference type="InterPro" id="IPR021822">
    <property type="entry name" value="DUF3405"/>
</dbReference>
<evidence type="ECO:0000313" key="2">
    <source>
        <dbReference type="EMBL" id="KAF2093533.1"/>
    </source>
</evidence>
<dbReference type="Proteomes" id="UP000799772">
    <property type="component" value="Unassembled WGS sequence"/>
</dbReference>
<gene>
    <name evidence="2" type="ORF">NA57DRAFT_61239</name>
</gene>
<sequence>MKLFPLRTHLSYERLPVYGDKRNVSPFSATSLKKYRWRSPSPGSDRLPCLRLSLSRCVVLAITLCLCLGLIATGGYRRRHRETQKKPPPRIPLPWEHFPRLNGFYNGVGALVKSDDHIPEQLAINSSTPQKPIDTQITPVFDPVPFNPYAEYESYEYLNDHHPVQKCYIDPDDKIPTPEIFAYPGIPQNMTAPFMGSYKELGLSDDVCFDRFSRFGPYGYGYNLDEGGLGLAEKSDKSGIERLWAQSPKIDYRGVDWGAAQKKCYEKNKARFEGNVTDEPTKDGKNPVPRQAFILRTWTGYQYDEHQMLTLRAMVNELALKTGGEFDIHFLVHVKDNSIPIWTDKEVYQKTLEENVPEEFWGFSTLWSEQLMRLYYPDPFPENLQNPSGQPVHGVYRSAHFALQWFAQHHPEYDFFWNWEMDLRYSGHYYEFLRQATAWAKKQPRKLLWERNSRYYIPSYHGDWQQFTKKVEEETYLDNETPVWGPVSFPNSKMLPKANDVTPPHSFAEDKYTWGVGEEADIITFNPLFDPSRTTWVFRDDINGYDLKFPAPPRRTAIITVARLSKRLLDLAHEETYKMKHTMFPEMWPPTVALHHGLKAVYIPHPQYFDRNWPLEYMDQTFNHPKKPFDSPFGGGEHNLLGSSFYYNSGFSGTLWRRWFGYRENNEGGTKDEVQGSGRMCIRSTLFHPIKKERGPTE</sequence>
<name>A0A9P4I5X9_9PEZI</name>
<feature type="transmembrane region" description="Helical" evidence="1">
    <location>
        <begin position="53"/>
        <end position="76"/>
    </location>
</feature>
<keyword evidence="3" id="KW-1185">Reference proteome</keyword>
<comment type="caution">
    <text evidence="2">The sequence shown here is derived from an EMBL/GenBank/DDBJ whole genome shotgun (WGS) entry which is preliminary data.</text>
</comment>
<evidence type="ECO:0000313" key="3">
    <source>
        <dbReference type="Proteomes" id="UP000799772"/>
    </source>
</evidence>
<dbReference type="EMBL" id="ML978137">
    <property type="protein sequence ID" value="KAF2093533.1"/>
    <property type="molecule type" value="Genomic_DNA"/>
</dbReference>
<keyword evidence="1" id="KW-0812">Transmembrane</keyword>
<accession>A0A9P4I5X9</accession>
<dbReference type="PANTHER" id="PTHR36205:SF3">
    <property type="entry name" value="MAJOR FACILITATOR SUPERFAMILY TRANSPORTER"/>
    <property type="match status" value="1"/>
</dbReference>